<dbReference type="RefSeq" id="WP_193112784.1">
    <property type="nucleotide sequence ID" value="NZ_CP041165.1"/>
</dbReference>
<dbReference type="Proteomes" id="UP000593910">
    <property type="component" value="Chromosome"/>
</dbReference>
<dbReference type="InterPro" id="IPR016059">
    <property type="entry name" value="DNA_ligase_ATP-dep_CS"/>
</dbReference>
<evidence type="ECO:0000256" key="6">
    <source>
        <dbReference type="ARBA" id="ARBA00034003"/>
    </source>
</evidence>
<dbReference type="CDD" id="cd07896">
    <property type="entry name" value="Adenylation_kDNA_ligase_like"/>
    <property type="match status" value="1"/>
</dbReference>
<dbReference type="PANTHER" id="PTHR47810">
    <property type="entry name" value="DNA LIGASE"/>
    <property type="match status" value="1"/>
</dbReference>
<dbReference type="KEGG" id="smax:FJR03_06810"/>
<gene>
    <name evidence="8" type="ORF">FJR03_06810</name>
</gene>
<dbReference type="AlphaFoldDB" id="A0A7M1AVK0"/>
<evidence type="ECO:0000256" key="5">
    <source>
        <dbReference type="ARBA" id="ARBA00023204"/>
    </source>
</evidence>
<dbReference type="InterPro" id="IPR029319">
    <property type="entry name" value="DNA_ligase_OB"/>
</dbReference>
<dbReference type="Gene3D" id="3.30.1490.70">
    <property type="match status" value="1"/>
</dbReference>
<dbReference type="PROSITE" id="PS00333">
    <property type="entry name" value="DNA_LIGASE_A2"/>
    <property type="match status" value="1"/>
</dbReference>
<evidence type="ECO:0000256" key="1">
    <source>
        <dbReference type="ARBA" id="ARBA00001968"/>
    </source>
</evidence>
<evidence type="ECO:0000256" key="4">
    <source>
        <dbReference type="ARBA" id="ARBA00022763"/>
    </source>
</evidence>
<dbReference type="EMBL" id="CP041165">
    <property type="protein sequence ID" value="QOP41469.1"/>
    <property type="molecule type" value="Genomic_DNA"/>
</dbReference>
<dbReference type="InterPro" id="IPR012310">
    <property type="entry name" value="DNA_ligase_ATP-dep_cent"/>
</dbReference>
<dbReference type="InterPro" id="IPR012340">
    <property type="entry name" value="NA-bd_OB-fold"/>
</dbReference>
<dbReference type="InterPro" id="IPR050326">
    <property type="entry name" value="NAD_dep_DNA_ligaseB"/>
</dbReference>
<organism evidence="8 9">
    <name type="scientific">Sulfurimonas marina</name>
    <dbReference type="NCBI Taxonomy" id="2590551"/>
    <lineage>
        <taxon>Bacteria</taxon>
        <taxon>Pseudomonadati</taxon>
        <taxon>Campylobacterota</taxon>
        <taxon>Epsilonproteobacteria</taxon>
        <taxon>Campylobacterales</taxon>
        <taxon>Sulfurimonadaceae</taxon>
        <taxon>Sulfurimonas</taxon>
    </lineage>
</organism>
<dbReference type="GO" id="GO:0006260">
    <property type="term" value="P:DNA replication"/>
    <property type="evidence" value="ECO:0007669"/>
    <property type="project" value="UniProtKB-KW"/>
</dbReference>
<dbReference type="GO" id="GO:0006310">
    <property type="term" value="P:DNA recombination"/>
    <property type="evidence" value="ECO:0007669"/>
    <property type="project" value="InterPro"/>
</dbReference>
<feature type="domain" description="ATP-dependent DNA ligase family profile" evidence="7">
    <location>
        <begin position="120"/>
        <end position="221"/>
    </location>
</feature>
<evidence type="ECO:0000256" key="2">
    <source>
        <dbReference type="ARBA" id="ARBA00022598"/>
    </source>
</evidence>
<evidence type="ECO:0000313" key="9">
    <source>
        <dbReference type="Proteomes" id="UP000593910"/>
    </source>
</evidence>
<dbReference type="CDD" id="cd08041">
    <property type="entry name" value="OBF_kDNA_ligase_like"/>
    <property type="match status" value="1"/>
</dbReference>
<comment type="catalytic activity">
    <reaction evidence="6">
        <text>ATP + (deoxyribonucleotide)n-3'-hydroxyl + 5'-phospho-(deoxyribonucleotide)m = (deoxyribonucleotide)n+m + AMP + diphosphate.</text>
        <dbReference type="EC" id="6.5.1.1"/>
    </reaction>
</comment>
<keyword evidence="9" id="KW-1185">Reference proteome</keyword>
<dbReference type="GO" id="GO:0003910">
    <property type="term" value="F:DNA ligase (ATP) activity"/>
    <property type="evidence" value="ECO:0007669"/>
    <property type="project" value="UniProtKB-EC"/>
</dbReference>
<keyword evidence="5" id="KW-0234">DNA repair</keyword>
<protein>
    <submittedName>
        <fullName evidence="8">DNA ligase</fullName>
    </submittedName>
</protein>
<name>A0A7M1AVK0_9BACT</name>
<dbReference type="Pfam" id="PF14743">
    <property type="entry name" value="DNA_ligase_OB_2"/>
    <property type="match status" value="1"/>
</dbReference>
<evidence type="ECO:0000259" key="7">
    <source>
        <dbReference type="PROSITE" id="PS50160"/>
    </source>
</evidence>
<dbReference type="SUPFAM" id="SSF56091">
    <property type="entry name" value="DNA ligase/mRNA capping enzyme, catalytic domain"/>
    <property type="match status" value="1"/>
</dbReference>
<dbReference type="Pfam" id="PF01068">
    <property type="entry name" value="DNA_ligase_A_M"/>
    <property type="match status" value="1"/>
</dbReference>
<sequence>MRYLYLLLLPLFLYAVKPELLLLQKYDESMDVSGWLMSEKLDGVRAYWDGEKLISRGGKEFFAPKEFTKDFPPFAIDGELWSKRDDFENISSITSQKTPHKGWKQITYNIFEVPYQKGGLLQRINILQNYLKTHPETTIRMIKQIKCKNKNHLRNFLKEVEEKGGEGVVIRELNAPYIAKRTNKSLKVKSFDDTECKVIGYKQGKGKYSQKVGSLTCQLENGKVIYLGSGLDDFQRENPPEIGTVVTFKYYGLTKNGIPRFPVFLRLRKQ</sequence>
<dbReference type="PROSITE" id="PS50160">
    <property type="entry name" value="DNA_LIGASE_A3"/>
    <property type="match status" value="1"/>
</dbReference>
<dbReference type="GO" id="GO:0005524">
    <property type="term" value="F:ATP binding"/>
    <property type="evidence" value="ECO:0007669"/>
    <property type="project" value="InterPro"/>
</dbReference>
<dbReference type="SUPFAM" id="SSF50249">
    <property type="entry name" value="Nucleic acid-binding proteins"/>
    <property type="match status" value="1"/>
</dbReference>
<dbReference type="PANTHER" id="PTHR47810:SF1">
    <property type="entry name" value="DNA LIGASE B"/>
    <property type="match status" value="1"/>
</dbReference>
<dbReference type="Gene3D" id="3.30.470.30">
    <property type="entry name" value="DNA ligase/mRNA capping enzyme"/>
    <property type="match status" value="1"/>
</dbReference>
<keyword evidence="2 8" id="KW-0436">Ligase</keyword>
<keyword evidence="3" id="KW-0235">DNA replication</keyword>
<evidence type="ECO:0000256" key="3">
    <source>
        <dbReference type="ARBA" id="ARBA00022705"/>
    </source>
</evidence>
<reference evidence="8 9" key="1">
    <citation type="submission" date="2019-06" db="EMBL/GenBank/DDBJ databases">
        <title>Sulfurimonas gotlandica sp. nov., a chemoautotrophic and psychrotolerant epsilonproteobacterium isolated from a pelagic redoxcline, and an emended description of the genus Sulfurimonas.</title>
        <authorList>
            <person name="Wang S."/>
            <person name="Jiang L."/>
            <person name="Shao Z."/>
        </authorList>
    </citation>
    <scope>NUCLEOTIDE SEQUENCE [LARGE SCALE GENOMIC DNA]</scope>
    <source>
        <strain evidence="8 9">B2</strain>
    </source>
</reference>
<dbReference type="NCBIfam" id="NF006592">
    <property type="entry name" value="PRK09125.1"/>
    <property type="match status" value="1"/>
</dbReference>
<accession>A0A7M1AVK0</accession>
<dbReference type="Gene3D" id="2.40.50.140">
    <property type="entry name" value="Nucleic acid-binding proteins"/>
    <property type="match status" value="1"/>
</dbReference>
<dbReference type="GO" id="GO:0006281">
    <property type="term" value="P:DNA repair"/>
    <property type="evidence" value="ECO:0007669"/>
    <property type="project" value="UniProtKB-KW"/>
</dbReference>
<proteinExistence type="predicted"/>
<comment type="cofactor">
    <cofactor evidence="1">
        <name>a divalent metal cation</name>
        <dbReference type="ChEBI" id="CHEBI:60240"/>
    </cofactor>
</comment>
<keyword evidence="4" id="KW-0227">DNA damage</keyword>
<evidence type="ECO:0000313" key="8">
    <source>
        <dbReference type="EMBL" id="QOP41469.1"/>
    </source>
</evidence>